<evidence type="ECO:0000313" key="2">
    <source>
        <dbReference type="EMBL" id="CAB4679748.1"/>
    </source>
</evidence>
<accession>A0A6J6N3C1</accession>
<reference evidence="2" key="1">
    <citation type="submission" date="2020-05" db="EMBL/GenBank/DDBJ databases">
        <authorList>
            <person name="Chiriac C."/>
            <person name="Salcher M."/>
            <person name="Ghai R."/>
            <person name="Kavagutti S V."/>
        </authorList>
    </citation>
    <scope>NUCLEOTIDE SEQUENCE</scope>
</reference>
<feature type="transmembrane region" description="Helical" evidence="1">
    <location>
        <begin position="12"/>
        <end position="35"/>
    </location>
</feature>
<gene>
    <name evidence="2" type="ORF">UFOPK2370_00178</name>
</gene>
<organism evidence="2">
    <name type="scientific">freshwater metagenome</name>
    <dbReference type="NCBI Taxonomy" id="449393"/>
    <lineage>
        <taxon>unclassified sequences</taxon>
        <taxon>metagenomes</taxon>
        <taxon>ecological metagenomes</taxon>
    </lineage>
</organism>
<sequence length="38" mass="3881">MEDKAPSTLEVIGAAFLAMSVPIFVIAGAIGYIVLSGK</sequence>
<dbReference type="AlphaFoldDB" id="A0A6J6N3C1"/>
<keyword evidence="1" id="KW-1133">Transmembrane helix</keyword>
<name>A0A6J6N3C1_9ZZZZ</name>
<dbReference type="EMBL" id="CAEZXK010000003">
    <property type="protein sequence ID" value="CAB4679748.1"/>
    <property type="molecule type" value="Genomic_DNA"/>
</dbReference>
<protein>
    <submittedName>
        <fullName evidence="2">Unannotated protein</fullName>
    </submittedName>
</protein>
<keyword evidence="1" id="KW-0812">Transmembrane</keyword>
<evidence type="ECO:0000256" key="1">
    <source>
        <dbReference type="SAM" id="Phobius"/>
    </source>
</evidence>
<keyword evidence="1" id="KW-0472">Membrane</keyword>
<proteinExistence type="predicted"/>